<reference evidence="1" key="1">
    <citation type="submission" date="2021-11" db="EMBL/GenBank/DDBJ databases">
        <title>Fusarium solani-melongenae Genome sequencing and assembly.</title>
        <authorList>
            <person name="Xie S."/>
            <person name="Huang L."/>
            <person name="Zhang X."/>
        </authorList>
    </citation>
    <scope>NUCLEOTIDE SEQUENCE</scope>
    <source>
        <strain evidence="1">CRI 24-3</strain>
    </source>
</reference>
<protein>
    <submittedName>
        <fullName evidence="1">Uncharacterized protein</fullName>
    </submittedName>
</protein>
<name>A0ACD3ZT34_FUSSC</name>
<organism evidence="1 2">
    <name type="scientific">Fusarium solani subsp. cucurbitae</name>
    <name type="common">Neocosmosporum cucurbitae</name>
    <dbReference type="NCBI Taxonomy" id="2747967"/>
    <lineage>
        <taxon>Eukaryota</taxon>
        <taxon>Fungi</taxon>
        <taxon>Dikarya</taxon>
        <taxon>Ascomycota</taxon>
        <taxon>Pezizomycotina</taxon>
        <taxon>Sordariomycetes</taxon>
        <taxon>Hypocreomycetidae</taxon>
        <taxon>Hypocreales</taxon>
        <taxon>Nectriaceae</taxon>
        <taxon>Fusarium</taxon>
        <taxon>Fusarium solani species complex</taxon>
    </lineage>
</organism>
<gene>
    <name evidence="1" type="ORF">LCI18_015225</name>
</gene>
<sequence length="1234" mass="133016">MYPSQAGVNASAFDARYEPQATDDSSWDRDGPKFPSSRQKRANYRPTALRWYFIAGLIICIMAVMGLVVWAELQMPNSEETATIIDKRDQIEERQQNTGGQRVSTTLIVSEFSTLVTVPGTTGKFTTMVPMTTYETSWNYSTTVQEGSTMVSSGITVVPTVVTTEFVVTQSPQETEIIVTSTITGGTVIYSSVSGAVTPPPAYTSPFTSYATITSTLTIPGSEDTSYGTFTSDETKTVVTTIVEDGTTRTVSSLVTQPVVSAFPSIGETTAAPSVYVSYGKITITSVYTIQDSTNEKDKQKPNQAEKPNQEEKPNQKEKPNQEGKPTAKPQPTEKVINVVTVDPDRTVKKVEKVGPVTYVTKVQENDVETLVISHGRETIVSKFDAVETTVNVVATAANGALTTNQVVQTKAASFATYVKPIPPTAVVSKVEAYETTVNVVTTGADGLLTTNQAVVTMGASYVVKPAQPTAAYETTVNVVTTGADGLPTTNQVVKTVQPGEIATKAEAYVTTVDVVTTGADGLPTTNQVVKTVQPGAVISTVEAYVTTVDVVTTGADGLVTTNKVVMTKSASLVTIDNAADGEATTFVSSVEAFETTVDVVSTGTDGLLTTGKVVTTKSASLATIVKSADPFKPTTILITKGTGKAKLTTITSDRKESSTYVSTIKGTTRTYSKTTTVNPTTTDESSAGETDEDGEKGGTVKTVVTVYELDAGKYFLGKFLPAMLAVMLSIPARVIDLNAQQYQPFYALNRPNGAMGPQSMNLHFSGWTGFLQPFKVLSNGHPVPFISMLIVWCSALLAPTAVEAIGFKMHGKCKINAFEGCAPALGVSPQPTHLLLALLAFTIVLLCCLLFFLRNWDTGLYANPWSVAGIASLASNRGVRPKKASEHKIAKEMAEKRYGFGLFENHMGQTEYGIVLYDDAGANLHGEGAVSDSNSLDSHTAVGAKKRRRNPFMVLGLAWRLVFLVFLLGLMAFLLYYHLTLDKPLASFRKFMNSQTFGVRFLFATFGVIISFSWTAFFNSIAMIVPYQVMSRGPQTAANSVLLTRPTNGVSGFWSAIKHGQPFPAIVAIMNILSEFMPILLSNIPYSLSQVRIAHDICTQLSVGILSAMALTIISSFVVRWPDMPVDPRSVAGAMYYVSESVMVDHFSGMASMDNKERERRIRELGGTYMYGELTTRTGEKRPAVEWDDRTLGIIPTAPQHPMEGVHMRDDTHARMEGVDTAYHGFQGGTVHT</sequence>
<dbReference type="EMBL" id="CP090041">
    <property type="protein sequence ID" value="UPL04291.1"/>
    <property type="molecule type" value="Genomic_DNA"/>
</dbReference>
<keyword evidence="2" id="KW-1185">Reference proteome</keyword>
<accession>A0ACD3ZT34</accession>
<dbReference type="Proteomes" id="UP000830768">
    <property type="component" value="Chromosome 13"/>
</dbReference>
<evidence type="ECO:0000313" key="2">
    <source>
        <dbReference type="Proteomes" id="UP000830768"/>
    </source>
</evidence>
<evidence type="ECO:0000313" key="1">
    <source>
        <dbReference type="EMBL" id="UPL04291.1"/>
    </source>
</evidence>
<proteinExistence type="predicted"/>